<accession>A0ABU1WD16</accession>
<evidence type="ECO:0000259" key="2">
    <source>
        <dbReference type="Pfam" id="PF12804"/>
    </source>
</evidence>
<dbReference type="RefSeq" id="WP_310063095.1">
    <property type="nucleotide sequence ID" value="NZ_JAVDVY010000002.1"/>
</dbReference>
<evidence type="ECO:0000313" key="4">
    <source>
        <dbReference type="Proteomes" id="UP001251524"/>
    </source>
</evidence>
<comment type="caution">
    <text evidence="3">The sequence shown here is derived from an EMBL/GenBank/DDBJ whole genome shotgun (WGS) entry which is preliminary data.</text>
</comment>
<dbReference type="InterPro" id="IPR029044">
    <property type="entry name" value="Nucleotide-diphossugar_trans"/>
</dbReference>
<evidence type="ECO:0000313" key="3">
    <source>
        <dbReference type="EMBL" id="MDR7135424.1"/>
    </source>
</evidence>
<dbReference type="Gene3D" id="3.90.550.10">
    <property type="entry name" value="Spore Coat Polysaccharide Biosynthesis Protein SpsA, Chain A"/>
    <property type="match status" value="1"/>
</dbReference>
<dbReference type="EMBL" id="JAVDVY010000002">
    <property type="protein sequence ID" value="MDR7135424.1"/>
    <property type="molecule type" value="Genomic_DNA"/>
</dbReference>
<dbReference type="EC" id="2.7.7.76" evidence="3"/>
<keyword evidence="1" id="KW-0460">Magnesium</keyword>
<proteinExistence type="predicted"/>
<keyword evidence="4" id="KW-1185">Reference proteome</keyword>
<dbReference type="PANTHER" id="PTHR43777:SF1">
    <property type="entry name" value="MOLYBDENUM COFACTOR CYTIDYLYLTRANSFERASE"/>
    <property type="match status" value="1"/>
</dbReference>
<dbReference type="InterPro" id="IPR025877">
    <property type="entry name" value="MobA-like_NTP_Trfase"/>
</dbReference>
<feature type="domain" description="MobA-like NTP transferase" evidence="2">
    <location>
        <begin position="10"/>
        <end position="167"/>
    </location>
</feature>
<reference evidence="3 4" key="1">
    <citation type="submission" date="2023-07" db="EMBL/GenBank/DDBJ databases">
        <title>Sorghum-associated microbial communities from plants grown in Nebraska, USA.</title>
        <authorList>
            <person name="Schachtman D."/>
        </authorList>
    </citation>
    <scope>NUCLEOTIDE SEQUENCE [LARGE SCALE GENOMIC DNA]</scope>
    <source>
        <strain evidence="3 4">BE198</strain>
    </source>
</reference>
<keyword evidence="3" id="KW-0808">Transferase</keyword>
<gene>
    <name evidence="3" type="ORF">J2X06_002633</name>
</gene>
<name>A0ABU1WD16_9GAMM</name>
<evidence type="ECO:0000256" key="1">
    <source>
        <dbReference type="ARBA" id="ARBA00022842"/>
    </source>
</evidence>
<keyword evidence="3" id="KW-0548">Nucleotidyltransferase</keyword>
<dbReference type="PANTHER" id="PTHR43777">
    <property type="entry name" value="MOLYBDENUM COFACTOR CYTIDYLYLTRANSFERASE"/>
    <property type="match status" value="1"/>
</dbReference>
<dbReference type="SUPFAM" id="SSF53448">
    <property type="entry name" value="Nucleotide-diphospho-sugar transferases"/>
    <property type="match status" value="1"/>
</dbReference>
<dbReference type="Proteomes" id="UP001251524">
    <property type="component" value="Unassembled WGS sequence"/>
</dbReference>
<dbReference type="CDD" id="cd04182">
    <property type="entry name" value="GT_2_like_f"/>
    <property type="match status" value="1"/>
</dbReference>
<dbReference type="Pfam" id="PF12804">
    <property type="entry name" value="NTP_transf_3"/>
    <property type="match status" value="1"/>
</dbReference>
<organism evidence="3 4">
    <name type="scientific">Lysobacter niastensis</name>
    <dbReference type="NCBI Taxonomy" id="380629"/>
    <lineage>
        <taxon>Bacteria</taxon>
        <taxon>Pseudomonadati</taxon>
        <taxon>Pseudomonadota</taxon>
        <taxon>Gammaproteobacteria</taxon>
        <taxon>Lysobacterales</taxon>
        <taxon>Lysobacteraceae</taxon>
        <taxon>Lysobacter</taxon>
    </lineage>
</organism>
<protein>
    <submittedName>
        <fullName evidence="3">Molybdenum cofactor cytidylyltransferase</fullName>
        <ecNumber evidence="3">2.7.7.76</ecNumber>
    </submittedName>
</protein>
<sequence length="208" mass="21817">MTYLTGAHAAIVLAAGGSLRLGRPKQLLVRDGETLIHRAVRLATDTTPVRLVVVLGAHRAVISASCADLHAEYLHNTQWRSGLAGSLRRAAAALADHAGPVLVLACDQPALELAHLRRLLDGAAIAGSRCAATRQGEVFGIPAVITSTMLQRAGELSGNLGFGRQLRALPASELSSLDAPELQLDVDSEDDVREAIARGWLDASNVAS</sequence>
<dbReference type="GO" id="GO:0061602">
    <property type="term" value="F:molybdenum cofactor cytidylyltransferase activity"/>
    <property type="evidence" value="ECO:0007669"/>
    <property type="project" value="UniProtKB-EC"/>
</dbReference>